<sequence>MSWNPSRYEQMIYRSCGKWGLKLPVISLGAWRTVGGYEEENTAREVFYRAFDHGITYFDFANNYGTPVGSAEILGGKILKDLPRDEIIIASKAGHKMWEGPYGDWGSRKYIISSCDQSLKRMGLEYFDLFYHHRPDPNTPLEESHGAIETLIQQGKVLYGGVSGFYSAEQSQETINLKERKNWFPLTVQMNNYSLLNRQMEQQLVDTARHNGFGLIAYSPLAQGLLSDKYLKQDIPTGSRAALGSLKLPDEAQLSRIRALNELAAQRGQTLAQMALAWVLRLPELTSVLTAVSSVEQLQQTLGMLNRMAFSEEELQLIDDITG</sequence>
<keyword evidence="2" id="KW-0521">NADP</keyword>
<dbReference type="GO" id="GO:0051596">
    <property type="term" value="P:methylglyoxal catabolic process"/>
    <property type="evidence" value="ECO:0007669"/>
    <property type="project" value="TreeGrafter"/>
</dbReference>
<keyword evidence="6" id="KW-1185">Reference proteome</keyword>
<evidence type="ECO:0000313" key="5">
    <source>
        <dbReference type="EMBL" id="WNR46076.1"/>
    </source>
</evidence>
<dbReference type="InterPro" id="IPR005399">
    <property type="entry name" value="K_chnl_volt-dep_bsu_KCNAB-rel"/>
</dbReference>
<proteinExistence type="inferred from homology"/>
<evidence type="ECO:0000313" key="6">
    <source>
        <dbReference type="Proteomes" id="UP001304650"/>
    </source>
</evidence>
<protein>
    <submittedName>
        <fullName evidence="5">Aldo/keto reductase</fullName>
    </submittedName>
</protein>
<dbReference type="EMBL" id="CP130319">
    <property type="protein sequence ID" value="WNR46076.1"/>
    <property type="molecule type" value="Genomic_DNA"/>
</dbReference>
<gene>
    <name evidence="5" type="ORF">MJB10_08280</name>
</gene>
<dbReference type="InterPro" id="IPR036812">
    <property type="entry name" value="NAD(P)_OxRdtase_dom_sf"/>
</dbReference>
<feature type="domain" description="NADP-dependent oxidoreductase" evidence="4">
    <location>
        <begin position="26"/>
        <end position="321"/>
    </location>
</feature>
<comment type="similarity">
    <text evidence="1">Belongs to the shaker potassium channel beta subunit family.</text>
</comment>
<dbReference type="Proteomes" id="UP001304650">
    <property type="component" value="Chromosome"/>
</dbReference>
<evidence type="ECO:0000256" key="2">
    <source>
        <dbReference type="ARBA" id="ARBA00022857"/>
    </source>
</evidence>
<accession>A0AA96LT73</accession>
<evidence type="ECO:0000256" key="1">
    <source>
        <dbReference type="ARBA" id="ARBA00006515"/>
    </source>
</evidence>
<dbReference type="PANTHER" id="PTHR43150:SF4">
    <property type="entry name" value="L-GLYCERALDEHYDE 3-PHOSPHATE REDUCTASE"/>
    <property type="match status" value="1"/>
</dbReference>
<dbReference type="GO" id="GO:0016491">
    <property type="term" value="F:oxidoreductase activity"/>
    <property type="evidence" value="ECO:0007669"/>
    <property type="project" value="UniProtKB-KW"/>
</dbReference>
<dbReference type="PANTHER" id="PTHR43150">
    <property type="entry name" value="HYPERKINETIC, ISOFORM M"/>
    <property type="match status" value="1"/>
</dbReference>
<evidence type="ECO:0000259" key="4">
    <source>
        <dbReference type="Pfam" id="PF00248"/>
    </source>
</evidence>
<dbReference type="Gene3D" id="3.20.20.100">
    <property type="entry name" value="NADP-dependent oxidoreductase domain"/>
    <property type="match status" value="1"/>
</dbReference>
<reference evidence="5" key="1">
    <citation type="submission" date="2022-02" db="EMBL/GenBank/DDBJ databases">
        <title>Paenibacillus sp. MBLB1832 Whole Genome Shotgun Sequencing.</title>
        <authorList>
            <person name="Hwang C.Y."/>
            <person name="Cho E.-S."/>
            <person name="Seo M.-J."/>
        </authorList>
    </citation>
    <scope>NUCLEOTIDE SEQUENCE</scope>
    <source>
        <strain evidence="5">MBLB1832</strain>
    </source>
</reference>
<dbReference type="KEGG" id="proo:MJB10_08280"/>
<dbReference type="RefSeq" id="WP_314803375.1">
    <property type="nucleotide sequence ID" value="NZ_CP130319.1"/>
</dbReference>
<name>A0AA96LT73_9BACL</name>
<dbReference type="InterPro" id="IPR023210">
    <property type="entry name" value="NADP_OxRdtase_dom"/>
</dbReference>
<dbReference type="SUPFAM" id="SSF51430">
    <property type="entry name" value="NAD(P)-linked oxidoreductase"/>
    <property type="match status" value="1"/>
</dbReference>
<keyword evidence="3" id="KW-0560">Oxidoreductase</keyword>
<dbReference type="AlphaFoldDB" id="A0AA96LT73"/>
<evidence type="ECO:0000256" key="3">
    <source>
        <dbReference type="ARBA" id="ARBA00023002"/>
    </source>
</evidence>
<dbReference type="Pfam" id="PF00248">
    <property type="entry name" value="Aldo_ket_red"/>
    <property type="match status" value="1"/>
</dbReference>
<organism evidence="5 6">
    <name type="scientific">Paenibacillus roseopurpureus</name>
    <dbReference type="NCBI Taxonomy" id="2918901"/>
    <lineage>
        <taxon>Bacteria</taxon>
        <taxon>Bacillati</taxon>
        <taxon>Bacillota</taxon>
        <taxon>Bacilli</taxon>
        <taxon>Bacillales</taxon>
        <taxon>Paenibacillaceae</taxon>
        <taxon>Paenibacillus</taxon>
    </lineage>
</organism>